<keyword evidence="2" id="KW-1185">Reference proteome</keyword>
<sequence length="70" mass="7655">MSSGNPRGKPRRNGSIPGVSFEQVVSGFASRNQKGAVPNLIQRTGATARCQHNFSLFCKFQSLKSTRKET</sequence>
<dbReference type="AlphaFoldDB" id="A0A0R3R9H9"/>
<protein>
    <submittedName>
        <fullName evidence="3">'chromo' domain containing protein</fullName>
    </submittedName>
</protein>
<evidence type="ECO:0000313" key="1">
    <source>
        <dbReference type="EMBL" id="VDO50499.1"/>
    </source>
</evidence>
<reference evidence="1 2" key="2">
    <citation type="submission" date="2018-11" db="EMBL/GenBank/DDBJ databases">
        <authorList>
            <consortium name="Pathogen Informatics"/>
        </authorList>
    </citation>
    <scope>NUCLEOTIDE SEQUENCE [LARGE SCALE GENOMIC DNA]</scope>
</reference>
<organism evidence="3">
    <name type="scientific">Brugia timori</name>
    <dbReference type="NCBI Taxonomy" id="42155"/>
    <lineage>
        <taxon>Eukaryota</taxon>
        <taxon>Metazoa</taxon>
        <taxon>Ecdysozoa</taxon>
        <taxon>Nematoda</taxon>
        <taxon>Chromadorea</taxon>
        <taxon>Rhabditida</taxon>
        <taxon>Spirurina</taxon>
        <taxon>Spiruromorpha</taxon>
        <taxon>Filarioidea</taxon>
        <taxon>Onchocercidae</taxon>
        <taxon>Brugia</taxon>
    </lineage>
</organism>
<proteinExistence type="predicted"/>
<dbReference type="Proteomes" id="UP000280834">
    <property type="component" value="Unassembled WGS sequence"/>
</dbReference>
<gene>
    <name evidence="1" type="ORF">BTMF_LOCUS14665</name>
</gene>
<dbReference type="WBParaSite" id="BTMF_0001669201-mRNA-1">
    <property type="protein sequence ID" value="BTMF_0001669201-mRNA-1"/>
    <property type="gene ID" value="BTMF_0001669201"/>
</dbReference>
<name>A0A0R3R9H9_9BILA</name>
<evidence type="ECO:0000313" key="3">
    <source>
        <dbReference type="WBParaSite" id="BTMF_0001669201-mRNA-1"/>
    </source>
</evidence>
<evidence type="ECO:0000313" key="2">
    <source>
        <dbReference type="Proteomes" id="UP000280834"/>
    </source>
</evidence>
<dbReference type="EMBL" id="UZAG01021453">
    <property type="protein sequence ID" value="VDO50499.1"/>
    <property type="molecule type" value="Genomic_DNA"/>
</dbReference>
<accession>A0A0R3R9H9</accession>
<reference evidence="3" key="1">
    <citation type="submission" date="2017-02" db="UniProtKB">
        <authorList>
            <consortium name="WormBaseParasite"/>
        </authorList>
    </citation>
    <scope>IDENTIFICATION</scope>
</reference>